<comment type="caution">
    <text evidence="2">The sequence shown here is derived from an EMBL/GenBank/DDBJ whole genome shotgun (WGS) entry which is preliminary data.</text>
</comment>
<dbReference type="EMBL" id="BOPF01000010">
    <property type="protein sequence ID" value="GIJ46404.1"/>
    <property type="molecule type" value="Genomic_DNA"/>
</dbReference>
<evidence type="ECO:0000313" key="2">
    <source>
        <dbReference type="EMBL" id="GIJ46404.1"/>
    </source>
</evidence>
<keyword evidence="3" id="KW-1185">Reference proteome</keyword>
<dbReference type="Proteomes" id="UP000619260">
    <property type="component" value="Unassembled WGS sequence"/>
</dbReference>
<accession>A0A8J4DQA7</accession>
<organism evidence="2 3">
    <name type="scientific">Virgisporangium aliadipatigenens</name>
    <dbReference type="NCBI Taxonomy" id="741659"/>
    <lineage>
        <taxon>Bacteria</taxon>
        <taxon>Bacillati</taxon>
        <taxon>Actinomycetota</taxon>
        <taxon>Actinomycetes</taxon>
        <taxon>Micromonosporales</taxon>
        <taxon>Micromonosporaceae</taxon>
        <taxon>Virgisporangium</taxon>
    </lineage>
</organism>
<keyword evidence="1" id="KW-0472">Membrane</keyword>
<keyword evidence="1" id="KW-1133">Transmembrane helix</keyword>
<evidence type="ECO:0000256" key="1">
    <source>
        <dbReference type="SAM" id="Phobius"/>
    </source>
</evidence>
<reference evidence="2" key="1">
    <citation type="submission" date="2021-01" db="EMBL/GenBank/DDBJ databases">
        <title>Whole genome shotgun sequence of Virgisporangium aliadipatigenens NBRC 105644.</title>
        <authorList>
            <person name="Komaki H."/>
            <person name="Tamura T."/>
        </authorList>
    </citation>
    <scope>NUCLEOTIDE SEQUENCE</scope>
    <source>
        <strain evidence="2">NBRC 105644</strain>
    </source>
</reference>
<dbReference type="AlphaFoldDB" id="A0A8J4DQA7"/>
<proteinExistence type="predicted"/>
<sequence length="103" mass="10357">MLPPSRSGADPLRGIARSACRVRVPSPGGLRLARLGHTAAVALLSGSRRAALPALVVVVAGVVLALTSFVLGVYAPALVGVAAVVLGGRVALRRLRPGAPVPR</sequence>
<evidence type="ECO:0000313" key="3">
    <source>
        <dbReference type="Proteomes" id="UP000619260"/>
    </source>
</evidence>
<feature type="transmembrane region" description="Helical" evidence="1">
    <location>
        <begin position="73"/>
        <end position="92"/>
    </location>
</feature>
<gene>
    <name evidence="2" type="ORF">Val02_32900</name>
</gene>
<protein>
    <submittedName>
        <fullName evidence="2">Uncharacterized protein</fullName>
    </submittedName>
</protein>
<keyword evidence="1" id="KW-0812">Transmembrane</keyword>
<name>A0A8J4DQA7_9ACTN</name>